<evidence type="ECO:0000256" key="2">
    <source>
        <dbReference type="ARBA" id="ARBA00004664"/>
    </source>
</evidence>
<dbReference type="KEGG" id="cmg:NC81_03055"/>
<dbReference type="OMA" id="FIMGVTH"/>
<evidence type="ECO:0000256" key="1">
    <source>
        <dbReference type="ARBA" id="ARBA00001164"/>
    </source>
</evidence>
<keyword evidence="6 9" id="KW-0822">Tryptophan biosynthesis</keyword>
<evidence type="ECO:0000313" key="12">
    <source>
        <dbReference type="Proteomes" id="UP000260363"/>
    </source>
</evidence>
<dbReference type="KEGG" id="cmx:DNC_03060"/>
<evidence type="ECO:0000259" key="10">
    <source>
        <dbReference type="Pfam" id="PF00697"/>
    </source>
</evidence>
<protein>
    <recommendedName>
        <fullName evidence="4 9">N-(5'-phosphoribosyl)anthranilate isomerase</fullName>
        <shortName evidence="9">PRAI</shortName>
        <ecNumber evidence="3 9">5.3.1.24</ecNumber>
    </recommendedName>
</protein>
<dbReference type="GO" id="GO:0004640">
    <property type="term" value="F:phosphoribosylanthranilate isomerase activity"/>
    <property type="evidence" value="ECO:0007669"/>
    <property type="project" value="UniProtKB-UniRule"/>
</dbReference>
<evidence type="ECO:0000256" key="6">
    <source>
        <dbReference type="ARBA" id="ARBA00022822"/>
    </source>
</evidence>
<evidence type="ECO:0000256" key="9">
    <source>
        <dbReference type="HAMAP-Rule" id="MF_00135"/>
    </source>
</evidence>
<feature type="domain" description="N-(5'phosphoribosyl) anthranilate isomerase (PRAI)" evidence="10">
    <location>
        <begin position="3"/>
        <end position="198"/>
    </location>
</feature>
<dbReference type="UniPathway" id="UPA00035">
    <property type="reaction ID" value="UER00042"/>
</dbReference>
<dbReference type="InterPro" id="IPR011060">
    <property type="entry name" value="RibuloseP-bd_barrel"/>
</dbReference>
<keyword evidence="5 9" id="KW-0028">Amino-acid biosynthesis</keyword>
<dbReference type="RefSeq" id="WP_010230961.1">
    <property type="nucleotide sequence ID" value="NZ_CP007217.1"/>
</dbReference>
<dbReference type="HAMAP" id="MF_00135">
    <property type="entry name" value="PRAI"/>
    <property type="match status" value="1"/>
</dbReference>
<evidence type="ECO:0000256" key="3">
    <source>
        <dbReference type="ARBA" id="ARBA00012572"/>
    </source>
</evidence>
<dbReference type="Proteomes" id="UP000260363">
    <property type="component" value="Chromosome"/>
</dbReference>
<gene>
    <name evidence="9" type="primary">trpF</name>
    <name evidence="11" type="ORF">BD36_03235</name>
</gene>
<dbReference type="STRING" id="83560.NC80_03040"/>
<comment type="similarity">
    <text evidence="9">Belongs to the TrpF family.</text>
</comment>
<comment type="catalytic activity">
    <reaction evidence="1 9">
        <text>N-(5-phospho-beta-D-ribosyl)anthranilate = 1-(2-carboxyphenylamino)-1-deoxy-D-ribulose 5-phosphate</text>
        <dbReference type="Rhea" id="RHEA:21540"/>
        <dbReference type="ChEBI" id="CHEBI:18277"/>
        <dbReference type="ChEBI" id="CHEBI:58613"/>
        <dbReference type="EC" id="5.3.1.24"/>
    </reaction>
</comment>
<evidence type="ECO:0000256" key="5">
    <source>
        <dbReference type="ARBA" id="ARBA00022605"/>
    </source>
</evidence>
<name>A0A069ZVF8_CHLMR</name>
<dbReference type="PANTHER" id="PTHR42894:SF1">
    <property type="entry name" value="N-(5'-PHOSPHORIBOSYL)ANTHRANILATE ISOMERASE"/>
    <property type="match status" value="1"/>
</dbReference>
<sequence>MKVKICGVTHPDDAWEAAKAGADYVGMIFAKDSQRCVTKETAKCIVEAIRDGGSEPVGVFSEHSIGEIIAISSATGITSIQLSGRNIDFKFSQLRELFSIFYVVSVYSNGQPSAAIPPMSNTVTVIYDHIGGERGTPFDWRAFSPFQHDNWMLGGGVNPGNVGEAVRLLSPRGIDVSSGVERPGVLRKDVTLMQALIDSAKGVGNLTS</sequence>
<dbReference type="Pfam" id="PF00697">
    <property type="entry name" value="PRAI"/>
    <property type="match status" value="1"/>
</dbReference>
<reference evidence="11 12" key="1">
    <citation type="submission" date="2014-02" db="EMBL/GenBank/DDBJ databases">
        <authorList>
            <person name="Chen C."/>
            <person name="Conrad T.A."/>
            <person name="Zhou Z."/>
            <person name="Lai Z."/>
            <person name="Zhong G."/>
        </authorList>
    </citation>
    <scope>NUCLEOTIDE SEQUENCE [LARGE SCALE GENOMIC DNA]</scope>
    <source>
        <strain evidence="11 12">Nigg3-28</strain>
    </source>
</reference>
<dbReference type="InterPro" id="IPR013785">
    <property type="entry name" value="Aldolase_TIM"/>
</dbReference>
<dbReference type="KEGG" id="cmm:NC80_03040"/>
<dbReference type="GeneID" id="1245965"/>
<keyword evidence="8 9" id="KW-0413">Isomerase</keyword>
<dbReference type="InterPro" id="IPR044643">
    <property type="entry name" value="TrpF_fam"/>
</dbReference>
<keyword evidence="7 9" id="KW-0057">Aromatic amino acid biosynthesis</keyword>
<dbReference type="InterPro" id="IPR001240">
    <property type="entry name" value="PRAI_dom"/>
</dbReference>
<dbReference type="NCBIfam" id="NF002303">
    <property type="entry name" value="PRK01222.2-3"/>
    <property type="match status" value="1"/>
</dbReference>
<dbReference type="AlphaFoldDB" id="A0A069ZVF8"/>
<evidence type="ECO:0000256" key="4">
    <source>
        <dbReference type="ARBA" id="ARBA00022272"/>
    </source>
</evidence>
<dbReference type="CDD" id="cd00405">
    <property type="entry name" value="PRAI"/>
    <property type="match status" value="1"/>
</dbReference>
<comment type="pathway">
    <text evidence="2 9">Amino-acid biosynthesis; L-tryptophan biosynthesis; L-tryptophan from chorismate: step 3/5.</text>
</comment>
<evidence type="ECO:0000256" key="8">
    <source>
        <dbReference type="ARBA" id="ARBA00023235"/>
    </source>
</evidence>
<evidence type="ECO:0000313" key="11">
    <source>
        <dbReference type="EMBL" id="AJR10675.1"/>
    </source>
</evidence>
<dbReference type="Gene3D" id="3.20.20.70">
    <property type="entry name" value="Aldolase class I"/>
    <property type="match status" value="1"/>
</dbReference>
<dbReference type="PANTHER" id="PTHR42894">
    <property type="entry name" value="N-(5'-PHOSPHORIBOSYL)ANTHRANILATE ISOMERASE"/>
    <property type="match status" value="1"/>
</dbReference>
<evidence type="ECO:0000256" key="7">
    <source>
        <dbReference type="ARBA" id="ARBA00023141"/>
    </source>
</evidence>
<dbReference type="SUPFAM" id="SSF51366">
    <property type="entry name" value="Ribulose-phoshate binding barrel"/>
    <property type="match status" value="1"/>
</dbReference>
<dbReference type="GO" id="GO:0000162">
    <property type="term" value="P:L-tryptophan biosynthetic process"/>
    <property type="evidence" value="ECO:0007669"/>
    <property type="project" value="UniProtKB-UniRule"/>
</dbReference>
<dbReference type="PATRIC" id="fig|243161.6.peg.642"/>
<organism evidence="11 12">
    <name type="scientific">Chlamydia muridarum</name>
    <dbReference type="NCBI Taxonomy" id="83560"/>
    <lineage>
        <taxon>Bacteria</taxon>
        <taxon>Pseudomonadati</taxon>
        <taxon>Chlamydiota</taxon>
        <taxon>Chlamydiia</taxon>
        <taxon>Chlamydiales</taxon>
        <taxon>Chlamydiaceae</taxon>
        <taxon>Chlamydia/Chlamydophila group</taxon>
        <taxon>Chlamydia</taxon>
    </lineage>
</organism>
<dbReference type="SMR" id="A0A069ZVF8"/>
<dbReference type="EMBL" id="CP007217">
    <property type="protein sequence ID" value="AJR10675.1"/>
    <property type="molecule type" value="Genomic_DNA"/>
</dbReference>
<proteinExistence type="inferred from homology"/>
<accession>A0A069ZVF8</accession>
<dbReference type="EC" id="5.3.1.24" evidence="3 9"/>